<accession>A0AAD7YME8</accession>
<protein>
    <submittedName>
        <fullName evidence="2">Uncharacterized protein</fullName>
    </submittedName>
</protein>
<feature type="compositionally biased region" description="Low complexity" evidence="1">
    <location>
        <begin position="831"/>
        <end position="847"/>
    </location>
</feature>
<dbReference type="EMBL" id="JARGEI010000014">
    <property type="protein sequence ID" value="KAJ8720438.1"/>
    <property type="molecule type" value="Genomic_DNA"/>
</dbReference>
<feature type="region of interest" description="Disordered" evidence="1">
    <location>
        <begin position="888"/>
        <end position="939"/>
    </location>
</feature>
<comment type="caution">
    <text evidence="2">The sequence shown here is derived from an EMBL/GenBank/DDBJ whole genome shotgun (WGS) entry which is preliminary data.</text>
</comment>
<feature type="region of interest" description="Disordered" evidence="1">
    <location>
        <begin position="734"/>
        <end position="758"/>
    </location>
</feature>
<feature type="region of interest" description="Disordered" evidence="1">
    <location>
        <begin position="818"/>
        <end position="847"/>
    </location>
</feature>
<feature type="region of interest" description="Disordered" evidence="1">
    <location>
        <begin position="531"/>
        <end position="610"/>
    </location>
</feature>
<feature type="compositionally biased region" description="Polar residues" evidence="1">
    <location>
        <begin position="425"/>
        <end position="435"/>
    </location>
</feature>
<feature type="compositionally biased region" description="Polar residues" evidence="1">
    <location>
        <begin position="324"/>
        <end position="362"/>
    </location>
</feature>
<feature type="compositionally biased region" description="Acidic residues" evidence="1">
    <location>
        <begin position="582"/>
        <end position="596"/>
    </location>
</feature>
<feature type="compositionally biased region" description="Low complexity" evidence="1">
    <location>
        <begin position="154"/>
        <end position="166"/>
    </location>
</feature>
<name>A0AAD7YME8_MYTSE</name>
<keyword evidence="3" id="KW-1185">Reference proteome</keyword>
<dbReference type="AlphaFoldDB" id="A0AAD7YME8"/>
<feature type="compositionally biased region" description="Basic and acidic residues" evidence="1">
    <location>
        <begin position="373"/>
        <end position="390"/>
    </location>
</feature>
<feature type="compositionally biased region" description="Polar residues" evidence="1">
    <location>
        <begin position="395"/>
        <end position="409"/>
    </location>
</feature>
<feature type="compositionally biased region" description="Basic residues" evidence="1">
    <location>
        <begin position="918"/>
        <end position="927"/>
    </location>
</feature>
<proteinExistence type="predicted"/>
<reference evidence="2" key="1">
    <citation type="submission" date="2023-03" db="EMBL/GenBank/DDBJ databases">
        <title>Chromosome-level genomes of two armyworms, Mythimna separata and Mythimna loreyi, provide insights into the biosynthesis and reception of sex pheromones.</title>
        <authorList>
            <person name="Zhao H."/>
        </authorList>
    </citation>
    <scope>NUCLEOTIDE SEQUENCE</scope>
    <source>
        <strain evidence="2">BeijingLab</strain>
        <tissue evidence="2">Pupa</tissue>
    </source>
</reference>
<dbReference type="Proteomes" id="UP001231518">
    <property type="component" value="Chromosome 3"/>
</dbReference>
<feature type="compositionally biased region" description="Low complexity" evidence="1">
    <location>
        <begin position="748"/>
        <end position="758"/>
    </location>
</feature>
<evidence type="ECO:0000313" key="2">
    <source>
        <dbReference type="EMBL" id="KAJ8720438.1"/>
    </source>
</evidence>
<sequence>MFVRREECEHVGAVRAPLPDQQMRCVAPKYPVDRYLVESSNKFEMVNIIDDEIWHTEPALKPEDEIILRKLYDTLQSTADDLKLLSGELSKYHEPGVQVKTTPTPLDEEFNEKVHIEEIVNAKFHGYKIVNKAAQPTCMSDHKPRKDVTDENKPNINTQNKKNTNIDAPVNTRPVKKKPNINRNLEITRTKVIQINGDTSSTKTEKLNNGKVVNAPAVAYNEYSYKYTEPKFKTPSKTLQIQEMPSINIRSELTEQKVLQLDIIPDVKDTEKPEIVRKNVAVVAVQYEVNNPIKEPEKSLTKISYELPRHQRSNQPSTKRKVSKLSTYDSSGSTTNNISSDTQIKLKTQKRLLTNIRTSPKTSARHDRKKSNLKKESEKRSHLNLDEWRKKLNSVYGTTTSKKSKTPQNKSKTSAKSTKSDMLPDNSTRPNNLNNREYIPYSKLTIGGVRASDIEREISNIPNNRDIPLSPIVDRILSSRENSFSKNSSQTHKPKDRLNILTTSDENLLQEVIDIEKVVSETLLKNSKNTNSETKIEKQMSDSDDIKENNSYADDFEDEKSDHSEQSGNQKTNSSHSNDDNNLSDEENNNTSENDDGEHSKQVAPVPSSSRANIQNLTYTKISNLSFKNQVDIFEFVHSVDTQDSATQSNAGQVISPKETQTSPIRENSIQPIHNDLWPTIDPKGEVEKMFQLEKEFIKKLIVEEYGDLLEKNIEKPSTSREVEIRLNVNASQKNTQTSPAHVKHVMTSPTRTKTRTTSPFSRLTVDHHTSPMIFVVDEDDVRIEIENEEDPGISINLSSPRFSLRLPQTSREVLSNLGDSVPRSVPQTAKKTSSKSQNIKKISSNSQNIKKSNITVTSTSTMEADSSEISSLGEVRLRRKLGRTRIVSDDSVSSSSLSDYPSGILPLRSEGEMSIGRVKKSNKYKQNRSEGEASVGQL</sequence>
<feature type="compositionally biased region" description="Basic and acidic residues" evidence="1">
    <location>
        <begin position="534"/>
        <end position="548"/>
    </location>
</feature>
<gene>
    <name evidence="2" type="ORF">PYW07_012481</name>
</gene>
<feature type="compositionally biased region" description="Basic and acidic residues" evidence="1">
    <location>
        <begin position="140"/>
        <end position="153"/>
    </location>
</feature>
<feature type="region of interest" description="Disordered" evidence="1">
    <location>
        <begin position="306"/>
        <end position="435"/>
    </location>
</feature>
<evidence type="ECO:0000256" key="1">
    <source>
        <dbReference type="SAM" id="MobiDB-lite"/>
    </source>
</evidence>
<feature type="compositionally biased region" description="Low complexity" evidence="1">
    <location>
        <begin position="890"/>
        <end position="900"/>
    </location>
</feature>
<organism evidence="2 3">
    <name type="scientific">Mythimna separata</name>
    <name type="common">Oriental armyworm</name>
    <name type="synonym">Pseudaletia separata</name>
    <dbReference type="NCBI Taxonomy" id="271217"/>
    <lineage>
        <taxon>Eukaryota</taxon>
        <taxon>Metazoa</taxon>
        <taxon>Ecdysozoa</taxon>
        <taxon>Arthropoda</taxon>
        <taxon>Hexapoda</taxon>
        <taxon>Insecta</taxon>
        <taxon>Pterygota</taxon>
        <taxon>Neoptera</taxon>
        <taxon>Endopterygota</taxon>
        <taxon>Lepidoptera</taxon>
        <taxon>Glossata</taxon>
        <taxon>Ditrysia</taxon>
        <taxon>Noctuoidea</taxon>
        <taxon>Noctuidae</taxon>
        <taxon>Noctuinae</taxon>
        <taxon>Hadenini</taxon>
        <taxon>Mythimna</taxon>
    </lineage>
</organism>
<feature type="region of interest" description="Disordered" evidence="1">
    <location>
        <begin position="137"/>
        <end position="177"/>
    </location>
</feature>
<evidence type="ECO:0000313" key="3">
    <source>
        <dbReference type="Proteomes" id="UP001231518"/>
    </source>
</evidence>